<evidence type="ECO:0000313" key="2">
    <source>
        <dbReference type="Proteomes" id="UP000265703"/>
    </source>
</evidence>
<organism evidence="1 2">
    <name type="scientific">Glomus cerebriforme</name>
    <dbReference type="NCBI Taxonomy" id="658196"/>
    <lineage>
        <taxon>Eukaryota</taxon>
        <taxon>Fungi</taxon>
        <taxon>Fungi incertae sedis</taxon>
        <taxon>Mucoromycota</taxon>
        <taxon>Glomeromycotina</taxon>
        <taxon>Glomeromycetes</taxon>
        <taxon>Glomerales</taxon>
        <taxon>Glomeraceae</taxon>
        <taxon>Glomus</taxon>
    </lineage>
</organism>
<dbReference type="AlphaFoldDB" id="A0A397S9E3"/>
<gene>
    <name evidence="1" type="ORF">C1645_744576</name>
</gene>
<dbReference type="EMBL" id="QKYT01000808">
    <property type="protein sequence ID" value="RIA81366.1"/>
    <property type="molecule type" value="Genomic_DNA"/>
</dbReference>
<evidence type="ECO:0000313" key="1">
    <source>
        <dbReference type="EMBL" id="RIA81366.1"/>
    </source>
</evidence>
<name>A0A397S9E3_9GLOM</name>
<dbReference type="Proteomes" id="UP000265703">
    <property type="component" value="Unassembled WGS sequence"/>
</dbReference>
<reference evidence="1 2" key="1">
    <citation type="submission" date="2018-06" db="EMBL/GenBank/DDBJ databases">
        <title>Comparative genomics reveals the genomic features of Rhizophagus irregularis, R. cerebriforme, R. diaphanum and Gigaspora rosea, and their symbiotic lifestyle signature.</title>
        <authorList>
            <person name="Morin E."/>
            <person name="San Clemente H."/>
            <person name="Chen E.C.H."/>
            <person name="De La Providencia I."/>
            <person name="Hainaut M."/>
            <person name="Kuo A."/>
            <person name="Kohler A."/>
            <person name="Murat C."/>
            <person name="Tang N."/>
            <person name="Roy S."/>
            <person name="Loubradou J."/>
            <person name="Henrissat B."/>
            <person name="Grigoriev I.V."/>
            <person name="Corradi N."/>
            <person name="Roux C."/>
            <person name="Martin F.M."/>
        </authorList>
    </citation>
    <scope>NUCLEOTIDE SEQUENCE [LARGE SCALE GENOMIC DNA]</scope>
    <source>
        <strain evidence="1 2">DAOM 227022</strain>
    </source>
</reference>
<protein>
    <submittedName>
        <fullName evidence="1">Uncharacterized protein</fullName>
    </submittedName>
</protein>
<accession>A0A397S9E3</accession>
<keyword evidence="2" id="KW-1185">Reference proteome</keyword>
<proteinExistence type="predicted"/>
<comment type="caution">
    <text evidence="1">The sequence shown here is derived from an EMBL/GenBank/DDBJ whole genome shotgun (WGS) entry which is preliminary data.</text>
</comment>
<sequence length="121" mass="13911">MNNYTEYLDVNKEIMPHKEKVKGWKNYACQLKKKVFARNVPTDIAAIPDDIEEILLTDKNQDDDYDYFFRELDKRDTKTAKIGYNNGDKCSVRNYEPVFGDGDLICHQMVQQAIPIAGSAG</sequence>